<feature type="transmembrane region" description="Helical" evidence="1">
    <location>
        <begin position="220"/>
        <end position="240"/>
    </location>
</feature>
<sequence>MRKTSVASPSVRLGKAELVVTALILGGAAASTMAALPVFRFGVWRDGEPTVIAVFALGAMAWLWGGYLYSRHNLANTPLTVTACLLFAVWCSFTSLFAPFPILSFLGSPQLGEGPALFFCLSGLMLLIWSSRQRRLAMRAPLISAIFMILYAAVANRLSEDSDFSLFGFEDYVGVFAILLPALLYCLSKEFALPPRGCHVVVLIGYGLAVLLSLDGNNQGAAMALVLSASIWAVMTLLFARGKLLWQRVAIWGAMVAVVMIPLCIMVGLWALGQNIDIHQEASLPELYPRLYSMVSRALMLKLTAYAFGDGGPWTYLLGNGFGHSLFYIQNYLPFSGQSFLYPNWDVFYRDFVHTHSIPYEVLLSGGIIALALYLIVFVLWIYEAAAEHRAIVIATALGYMVVISIWFEFASFIPLLALVIGATLQNSDDPGRRWGLLVWPRGAWMGGVLIGFVLSGSAVWLYWQNRGLDRTVFMASAKPLNSLALPDDGARGDISLQRALLDGCRPLAGQDSNDVISISAAQIEWCNGLLLQARREIDSHPNSALVLAYLVLADEFANSAADAPPVSRDIQKVLSDNWGDVAEHLIVVAPHRVDVLVTYFSYLADADVPEGTRQQGVRILSAFARQYPENPIVLWFNGQQKLNDQSRQHVFDGLTEMIDSIEKHHLERYIGLPDDMLAKLKKVRAELAVGG</sequence>
<organism evidence="2 3">
    <name type="scientific">Thalassospira lohafexi</name>
    <dbReference type="NCBI Taxonomy" id="744227"/>
    <lineage>
        <taxon>Bacteria</taxon>
        <taxon>Pseudomonadati</taxon>
        <taxon>Pseudomonadota</taxon>
        <taxon>Alphaproteobacteria</taxon>
        <taxon>Rhodospirillales</taxon>
        <taxon>Thalassospiraceae</taxon>
        <taxon>Thalassospira</taxon>
    </lineage>
</organism>
<feature type="transmembrane region" description="Helical" evidence="1">
    <location>
        <begin position="395"/>
        <end position="423"/>
    </location>
</feature>
<feature type="transmembrane region" description="Helical" evidence="1">
    <location>
        <begin position="50"/>
        <end position="69"/>
    </location>
</feature>
<gene>
    <name evidence="2" type="ORF">COO92_12475</name>
</gene>
<reference evidence="2 3" key="1">
    <citation type="submission" date="2017-09" db="EMBL/GenBank/DDBJ databases">
        <title>Biodiversity and function of Thalassospira species in the particle-attached aromatic-hydrocarbon-degrading consortia from the surface seawater of the China South Sea.</title>
        <authorList>
            <person name="Dong C."/>
            <person name="Lai Q."/>
            <person name="Shao Z."/>
        </authorList>
    </citation>
    <scope>NUCLEOTIDE SEQUENCE [LARGE SCALE GENOMIC DNA]</scope>
    <source>
        <strain evidence="2 3">139Z-12</strain>
    </source>
</reference>
<dbReference type="Proteomes" id="UP000233332">
    <property type="component" value="Unassembled WGS sequence"/>
</dbReference>
<feature type="transmembrane region" description="Helical" evidence="1">
    <location>
        <begin position="362"/>
        <end position="383"/>
    </location>
</feature>
<proteinExistence type="predicted"/>
<name>A0A2N3L6U2_9PROT</name>
<comment type="caution">
    <text evidence="2">The sequence shown here is derived from an EMBL/GenBank/DDBJ whole genome shotgun (WGS) entry which is preliminary data.</text>
</comment>
<feature type="transmembrane region" description="Helical" evidence="1">
    <location>
        <begin position="112"/>
        <end position="129"/>
    </location>
</feature>
<evidence type="ECO:0008006" key="4">
    <source>
        <dbReference type="Google" id="ProtNLM"/>
    </source>
</evidence>
<dbReference type="EMBL" id="NXGX01000004">
    <property type="protein sequence ID" value="PKR58535.1"/>
    <property type="molecule type" value="Genomic_DNA"/>
</dbReference>
<accession>A0A2N3L6U2</accession>
<feature type="transmembrane region" description="Helical" evidence="1">
    <location>
        <begin position="249"/>
        <end position="271"/>
    </location>
</feature>
<feature type="transmembrane region" description="Helical" evidence="1">
    <location>
        <begin position="81"/>
        <end position="106"/>
    </location>
</feature>
<dbReference type="RefSeq" id="WP_101302513.1">
    <property type="nucleotide sequence ID" value="NZ_NXGX01000004.1"/>
</dbReference>
<protein>
    <recommendedName>
        <fullName evidence="4">Ligase</fullName>
    </recommendedName>
</protein>
<evidence type="ECO:0000256" key="1">
    <source>
        <dbReference type="SAM" id="Phobius"/>
    </source>
</evidence>
<dbReference type="AlphaFoldDB" id="A0A2N3L6U2"/>
<evidence type="ECO:0000313" key="2">
    <source>
        <dbReference type="EMBL" id="PKR58535.1"/>
    </source>
</evidence>
<keyword evidence="1" id="KW-0812">Transmembrane</keyword>
<feature type="transmembrane region" description="Helical" evidence="1">
    <location>
        <begin position="197"/>
        <end position="214"/>
    </location>
</feature>
<feature type="transmembrane region" description="Helical" evidence="1">
    <location>
        <begin position="136"/>
        <end position="154"/>
    </location>
</feature>
<keyword evidence="1" id="KW-1133">Transmembrane helix</keyword>
<feature type="transmembrane region" description="Helical" evidence="1">
    <location>
        <begin position="166"/>
        <end position="185"/>
    </location>
</feature>
<evidence type="ECO:0000313" key="3">
    <source>
        <dbReference type="Proteomes" id="UP000233332"/>
    </source>
</evidence>
<keyword evidence="3" id="KW-1185">Reference proteome</keyword>
<keyword evidence="1" id="KW-0472">Membrane</keyword>
<feature type="transmembrane region" description="Helical" evidence="1">
    <location>
        <begin position="443"/>
        <end position="464"/>
    </location>
</feature>